<feature type="transmembrane region" description="Helical" evidence="1">
    <location>
        <begin position="5"/>
        <end position="20"/>
    </location>
</feature>
<protein>
    <submittedName>
        <fullName evidence="2">Uncharacterized protein</fullName>
    </submittedName>
</protein>
<name>A0A2M8LCE3_9BACT</name>
<evidence type="ECO:0000256" key="1">
    <source>
        <dbReference type="SAM" id="Phobius"/>
    </source>
</evidence>
<dbReference type="AlphaFoldDB" id="A0A2M8LCE3"/>
<keyword evidence="1" id="KW-0812">Transmembrane</keyword>
<dbReference type="Proteomes" id="UP000228700">
    <property type="component" value="Unassembled WGS sequence"/>
</dbReference>
<keyword evidence="1" id="KW-0472">Membrane</keyword>
<gene>
    <name evidence="2" type="ORF">COV01_02185</name>
</gene>
<evidence type="ECO:0000313" key="3">
    <source>
        <dbReference type="Proteomes" id="UP000228700"/>
    </source>
</evidence>
<organism evidence="2 3">
    <name type="scientific">Candidatus Taylorbacteria bacterium CG10_big_fil_rev_8_21_14_0_10_41_48</name>
    <dbReference type="NCBI Taxonomy" id="1975024"/>
    <lineage>
        <taxon>Bacteria</taxon>
        <taxon>Candidatus Tayloriibacteriota</taxon>
    </lineage>
</organism>
<accession>A0A2M8LCE3</accession>
<reference evidence="3" key="1">
    <citation type="submission" date="2017-09" db="EMBL/GenBank/DDBJ databases">
        <title>Depth-based differentiation of microbial function through sediment-hosted aquifers and enrichment of novel symbionts in the deep terrestrial subsurface.</title>
        <authorList>
            <person name="Probst A.J."/>
            <person name="Ladd B."/>
            <person name="Jarett J.K."/>
            <person name="Geller-Mcgrath D.E."/>
            <person name="Sieber C.M.K."/>
            <person name="Emerson J.B."/>
            <person name="Anantharaman K."/>
            <person name="Thomas B.C."/>
            <person name="Malmstrom R."/>
            <person name="Stieglmeier M."/>
            <person name="Klingl A."/>
            <person name="Woyke T."/>
            <person name="Ryan C.M."/>
            <person name="Banfield J.F."/>
        </authorList>
    </citation>
    <scope>NUCLEOTIDE SEQUENCE [LARGE SCALE GENOMIC DNA]</scope>
</reference>
<proteinExistence type="predicted"/>
<dbReference type="EMBL" id="PFEQ01000009">
    <property type="protein sequence ID" value="PJE74283.1"/>
    <property type="molecule type" value="Genomic_DNA"/>
</dbReference>
<sequence>MEIPMLVVLFVLVGLIWLLVKIKQRYGWPITIYSFVPVLLMSIYFATRFKIIGSVHDYFF</sequence>
<comment type="caution">
    <text evidence="2">The sequence shown here is derived from an EMBL/GenBank/DDBJ whole genome shotgun (WGS) entry which is preliminary data.</text>
</comment>
<feature type="transmembrane region" description="Helical" evidence="1">
    <location>
        <begin position="26"/>
        <end position="46"/>
    </location>
</feature>
<keyword evidence="1" id="KW-1133">Transmembrane helix</keyword>
<evidence type="ECO:0000313" key="2">
    <source>
        <dbReference type="EMBL" id="PJE74283.1"/>
    </source>
</evidence>